<organism evidence="1">
    <name type="scientific">Serratia marcescens</name>
    <dbReference type="NCBI Taxonomy" id="615"/>
    <lineage>
        <taxon>Bacteria</taxon>
        <taxon>Pseudomonadati</taxon>
        <taxon>Pseudomonadota</taxon>
        <taxon>Gammaproteobacteria</taxon>
        <taxon>Enterobacterales</taxon>
        <taxon>Yersiniaceae</taxon>
        <taxon>Serratia</taxon>
    </lineage>
</organism>
<name>A0A1C3HG87_SERMA</name>
<evidence type="ECO:0008006" key="2">
    <source>
        <dbReference type="Google" id="ProtNLM"/>
    </source>
</evidence>
<reference evidence="1" key="1">
    <citation type="submission" date="2016-05" db="EMBL/GenBank/DDBJ databases">
        <authorList>
            <person name="Cock P.J.A."/>
            <person name="Cock P.J.A."/>
        </authorList>
    </citation>
    <scope>NUCLEOTIDE SEQUENCE</scope>
    <source>
        <strain evidence="1">PWN146_assembly</strain>
    </source>
</reference>
<dbReference type="Gene3D" id="3.40.1350.10">
    <property type="match status" value="1"/>
</dbReference>
<sequence length="144" mass="16679">MGLFTLEDQEFKKVAKTTFMRESIPERRDIQSAIAKSMSDFLPDCLVIQEEFNNWENCQRRIDLLCIDKVFNLVVVELKRDEQGVHMELQAVRYAAMVSQMTFNDAASATKNILINKALLRVPSRRYSSFLSETKARLLTSILR</sequence>
<proteinExistence type="predicted"/>
<protein>
    <recommendedName>
        <fullName evidence="2">DUF91 domain-containing protein</fullName>
    </recommendedName>
</protein>
<accession>A0A1C3HG87</accession>
<dbReference type="EMBL" id="LT575490">
    <property type="protein sequence ID" value="SAY44057.1"/>
    <property type="molecule type" value="Genomic_DNA"/>
</dbReference>
<gene>
    <name evidence="1" type="ORF">PWN146_02755</name>
</gene>
<evidence type="ECO:0000313" key="1">
    <source>
        <dbReference type="EMBL" id="SAY44057.1"/>
    </source>
</evidence>
<dbReference type="InterPro" id="IPR011856">
    <property type="entry name" value="tRNA_endonuc-like_dom_sf"/>
</dbReference>
<dbReference type="AlphaFoldDB" id="A0A1C3HG87"/>
<dbReference type="GO" id="GO:0003676">
    <property type="term" value="F:nucleic acid binding"/>
    <property type="evidence" value="ECO:0007669"/>
    <property type="project" value="InterPro"/>
</dbReference>